<proteinExistence type="predicted"/>
<dbReference type="OrthoDB" id="1071461at2"/>
<organism evidence="1 2">
    <name type="scientific">Xylanibacter ruminicola</name>
    <name type="common">Prevotella ruminicola</name>
    <dbReference type="NCBI Taxonomy" id="839"/>
    <lineage>
        <taxon>Bacteria</taxon>
        <taxon>Pseudomonadati</taxon>
        <taxon>Bacteroidota</taxon>
        <taxon>Bacteroidia</taxon>
        <taxon>Bacteroidales</taxon>
        <taxon>Prevotellaceae</taxon>
        <taxon>Xylanibacter</taxon>
    </lineage>
</organism>
<reference evidence="1 2" key="1">
    <citation type="submission" date="2016-10" db="EMBL/GenBank/DDBJ databases">
        <authorList>
            <person name="de Groot N.N."/>
        </authorList>
    </citation>
    <scope>NUCLEOTIDE SEQUENCE [LARGE SCALE GENOMIC DNA]</scope>
    <source>
        <strain evidence="1 2">D31d</strain>
    </source>
</reference>
<sequence length="197" mass="23243">MSNPAFMSVSIVGDRRQMRSLYQKMYRLQNRKKPLVENGFYYPKRWLGNLVVRLGADWRDMDCRGTWDNLQLNDKELYFFTESAWHPPFDVLRLIKKVYPGLEIYFSAEGDDWDSYLTNDAEGRFHPTRYAFDLPSDIEYCDTIEEVAEKLSDFIGHPIEPTKEAVFAAAEEWDENEERIDDSINLKEFEVVSLDEV</sequence>
<evidence type="ECO:0000313" key="1">
    <source>
        <dbReference type="EMBL" id="SEA43309.1"/>
    </source>
</evidence>
<dbReference type="AlphaFoldDB" id="A0A1H4B5B1"/>
<evidence type="ECO:0000313" key="2">
    <source>
        <dbReference type="Proteomes" id="UP000182257"/>
    </source>
</evidence>
<evidence type="ECO:0008006" key="3">
    <source>
        <dbReference type="Google" id="ProtNLM"/>
    </source>
</evidence>
<accession>A0A1H4B5B1</accession>
<gene>
    <name evidence="1" type="ORF">SAMN05216462_1527</name>
</gene>
<dbReference type="RefSeq" id="WP_074760909.1">
    <property type="nucleotide sequence ID" value="NZ_FNRF01000002.1"/>
</dbReference>
<dbReference type="EMBL" id="FNRF01000002">
    <property type="protein sequence ID" value="SEA43309.1"/>
    <property type="molecule type" value="Genomic_DNA"/>
</dbReference>
<name>A0A1H4B5B1_XYLRU</name>
<dbReference type="Proteomes" id="UP000182257">
    <property type="component" value="Unassembled WGS sequence"/>
</dbReference>
<protein>
    <recommendedName>
        <fullName evidence="3">YubB ferredoxin-like domain-containing protein</fullName>
    </recommendedName>
</protein>